<reference evidence="2 3" key="1">
    <citation type="submission" date="2024-06" db="EMBL/GenBank/DDBJ databases">
        <title>Genomic Encyclopedia of Type Strains, Phase IV (KMG-IV): sequencing the most valuable type-strain genomes for metagenomic binning, comparative biology and taxonomic classification.</title>
        <authorList>
            <person name="Goeker M."/>
        </authorList>
    </citation>
    <scope>NUCLEOTIDE SEQUENCE [LARGE SCALE GENOMIC DNA]</scope>
    <source>
        <strain evidence="2 3">DSM 26128</strain>
    </source>
</reference>
<dbReference type="EMBL" id="JBEPLW010000001">
    <property type="protein sequence ID" value="MET3574505.1"/>
    <property type="molecule type" value="Genomic_DNA"/>
</dbReference>
<accession>A0ABV2G8C5</accession>
<evidence type="ECO:0000313" key="3">
    <source>
        <dbReference type="Proteomes" id="UP001549099"/>
    </source>
</evidence>
<dbReference type="SUPFAM" id="SSF55008">
    <property type="entry name" value="HMA, heavy metal-associated domain"/>
    <property type="match status" value="1"/>
</dbReference>
<dbReference type="Pfam" id="PF00403">
    <property type="entry name" value="HMA"/>
    <property type="match status" value="1"/>
</dbReference>
<dbReference type="RefSeq" id="WP_354194730.1">
    <property type="nucleotide sequence ID" value="NZ_JBEPLW010000001.1"/>
</dbReference>
<dbReference type="Gene3D" id="3.30.70.100">
    <property type="match status" value="1"/>
</dbReference>
<protein>
    <submittedName>
        <fullName evidence="2">Copper chaperone CopZ</fullName>
    </submittedName>
</protein>
<dbReference type="InterPro" id="IPR006121">
    <property type="entry name" value="HMA_dom"/>
</dbReference>
<dbReference type="InterPro" id="IPR036163">
    <property type="entry name" value="HMA_dom_sf"/>
</dbReference>
<dbReference type="PROSITE" id="PS50846">
    <property type="entry name" value="HMA_2"/>
    <property type="match status" value="1"/>
</dbReference>
<keyword evidence="3" id="KW-1185">Reference proteome</keyword>
<dbReference type="Proteomes" id="UP001549099">
    <property type="component" value="Unassembled WGS sequence"/>
</dbReference>
<evidence type="ECO:0000313" key="2">
    <source>
        <dbReference type="EMBL" id="MET3574505.1"/>
    </source>
</evidence>
<dbReference type="CDD" id="cd00371">
    <property type="entry name" value="HMA"/>
    <property type="match status" value="1"/>
</dbReference>
<organism evidence="2 3">
    <name type="scientific">Bhargavaea ullalensis</name>
    <dbReference type="NCBI Taxonomy" id="1265685"/>
    <lineage>
        <taxon>Bacteria</taxon>
        <taxon>Bacillati</taxon>
        <taxon>Bacillota</taxon>
        <taxon>Bacilli</taxon>
        <taxon>Bacillales</taxon>
        <taxon>Caryophanaceae</taxon>
        <taxon>Bhargavaea</taxon>
    </lineage>
</organism>
<name>A0ABV2G8C5_9BACL</name>
<evidence type="ECO:0000259" key="1">
    <source>
        <dbReference type="PROSITE" id="PS50846"/>
    </source>
</evidence>
<gene>
    <name evidence="2" type="ORF">ABID49_000381</name>
</gene>
<feature type="domain" description="HMA" evidence="1">
    <location>
        <begin position="2"/>
        <end position="68"/>
    </location>
</feature>
<comment type="caution">
    <text evidence="2">The sequence shown here is derived from an EMBL/GenBank/DDBJ whole genome shotgun (WGS) entry which is preliminary data.</text>
</comment>
<sequence>MKKAVFQMEALTCPSCIKKIEGALNKTAGVENAKVLFNSGKVKTTFDESAVSAEALAQIVTKLGYPVLSKKVS</sequence>
<proteinExistence type="predicted"/>